<dbReference type="PANTHER" id="PTHR16515:SF49">
    <property type="entry name" value="GASTRULA ZINC FINGER PROTEIN XLCGF49.1-LIKE-RELATED"/>
    <property type="match status" value="1"/>
</dbReference>
<reference evidence="13 14" key="1">
    <citation type="journal article" date="2021" name="Elife">
        <title>Chloroplast acquisition without the gene transfer in kleptoplastic sea slugs, Plakobranchus ocellatus.</title>
        <authorList>
            <person name="Maeda T."/>
            <person name="Takahashi S."/>
            <person name="Yoshida T."/>
            <person name="Shimamura S."/>
            <person name="Takaki Y."/>
            <person name="Nagai Y."/>
            <person name="Toyoda A."/>
            <person name="Suzuki Y."/>
            <person name="Arimoto A."/>
            <person name="Ishii H."/>
            <person name="Satoh N."/>
            <person name="Nishiyama T."/>
            <person name="Hasebe M."/>
            <person name="Maruyama T."/>
            <person name="Minagawa J."/>
            <person name="Obokata J."/>
            <person name="Shigenobu S."/>
        </authorList>
    </citation>
    <scope>NUCLEOTIDE SEQUENCE [LARGE SCALE GENOMIC DNA]</scope>
</reference>
<feature type="compositionally biased region" description="Low complexity" evidence="11">
    <location>
        <begin position="408"/>
        <end position="417"/>
    </location>
</feature>
<dbReference type="Gene3D" id="3.30.160.60">
    <property type="entry name" value="Classic Zinc Finger"/>
    <property type="match status" value="4"/>
</dbReference>
<dbReference type="PANTHER" id="PTHR16515">
    <property type="entry name" value="PR DOMAIN ZINC FINGER PROTEIN"/>
    <property type="match status" value="1"/>
</dbReference>
<feature type="compositionally biased region" description="Polar residues" evidence="11">
    <location>
        <begin position="614"/>
        <end position="632"/>
    </location>
</feature>
<dbReference type="GO" id="GO:0008270">
    <property type="term" value="F:zinc ion binding"/>
    <property type="evidence" value="ECO:0007669"/>
    <property type="project" value="UniProtKB-KW"/>
</dbReference>
<proteinExistence type="predicted"/>
<keyword evidence="9" id="KW-0539">Nucleus</keyword>
<keyword evidence="6" id="KW-0805">Transcription regulation</keyword>
<sequence>MNPVSQGRLSDWGNPMTGIKGYKENNLIPTPRGGGRRGQTATNPHGGSGPTNHHCSVLAGAPPTAVLSDALGRRHAPVFFGAEPATDLCNCQQASVNKSRSSQRYSGGHNINIIIIIYNNNNNNNNSNNNTKSYSVTDSGGDNIDIIIIIIYNNSNNNNYNNSEDCYYNNAASSDSNWSLVPTASGQLVNCDVMPRSFMVKQQQQQQQQQPPAAHRRYRPWEDDNTPTKVIKMEVTSDPEAGQQQQHSSSEGHSLPGNGSHLPWPSVPDHSDVIKRLTPPVDSEGSPTAGGPSSSVWSAMSPQKQPPHLKEILGDFLSWLTLDHDVTSAQAYQHPFSLLKSSYLFPHLLHSLPFYLNRADRKEDFLPCQCQRCLATKLAYPSRLPLHPFYEMPPSLCSSLMTPPASSSTSSSLSATGSPGGSTSGGASCPTTTSTGSSSGGIAPGSPFSSPSSASSFLSQFLTPPSGCPPSSSTSSAPPSLPSPSSPFSSNGPSSTIPSSSSPFRIPSSIPSSLSSSISTEDPTRVVMSLPLPPTSGYPMTSPSAERRLPVLNLPAPRPACERLMTSPSPSNMAADYSALALRTAMDLRTNVSRASECGSGNGHHNCSHDVPSDNINNSLPLNLSASANKSGEPNKERSFQCQQCGKSFKRSSTLSTHLLIHSDTRPYPCPYCGKRFHQKSDMKKHTYIHTGEKPHKCTICGKAFSQSSNLITHSRKHTGYKPFSCTKCGKAFQRKVDLRRHVELANHY</sequence>
<feature type="compositionally biased region" description="Low complexity" evidence="11">
    <location>
        <begin position="469"/>
        <end position="478"/>
    </location>
</feature>
<dbReference type="SMART" id="SM00355">
    <property type="entry name" value="ZnF_C2H2"/>
    <property type="match status" value="4"/>
</dbReference>
<feature type="compositionally biased region" description="Polar residues" evidence="11">
    <location>
        <begin position="39"/>
        <end position="51"/>
    </location>
</feature>
<dbReference type="GO" id="GO:0010468">
    <property type="term" value="P:regulation of gene expression"/>
    <property type="evidence" value="ECO:0007669"/>
    <property type="project" value="TreeGrafter"/>
</dbReference>
<organism evidence="13 14">
    <name type="scientific">Elysia marginata</name>
    <dbReference type="NCBI Taxonomy" id="1093978"/>
    <lineage>
        <taxon>Eukaryota</taxon>
        <taxon>Metazoa</taxon>
        <taxon>Spiralia</taxon>
        <taxon>Lophotrochozoa</taxon>
        <taxon>Mollusca</taxon>
        <taxon>Gastropoda</taxon>
        <taxon>Heterobranchia</taxon>
        <taxon>Euthyneura</taxon>
        <taxon>Panpulmonata</taxon>
        <taxon>Sacoglossa</taxon>
        <taxon>Placobranchoidea</taxon>
        <taxon>Plakobranchidae</taxon>
        <taxon>Elysia</taxon>
    </lineage>
</organism>
<evidence type="ECO:0000313" key="14">
    <source>
        <dbReference type="Proteomes" id="UP000762676"/>
    </source>
</evidence>
<dbReference type="InterPro" id="IPR036236">
    <property type="entry name" value="Znf_C2H2_sf"/>
</dbReference>
<feature type="compositionally biased region" description="Low complexity" evidence="11">
    <location>
        <begin position="444"/>
        <end position="459"/>
    </location>
</feature>
<dbReference type="PROSITE" id="PS00028">
    <property type="entry name" value="ZINC_FINGER_C2H2_1"/>
    <property type="match status" value="4"/>
</dbReference>
<dbReference type="GO" id="GO:0005634">
    <property type="term" value="C:nucleus"/>
    <property type="evidence" value="ECO:0007669"/>
    <property type="project" value="UniProtKB-SubCell"/>
</dbReference>
<evidence type="ECO:0000256" key="4">
    <source>
        <dbReference type="ARBA" id="ARBA00022771"/>
    </source>
</evidence>
<feature type="domain" description="C2H2-type" evidence="12">
    <location>
        <begin position="724"/>
        <end position="749"/>
    </location>
</feature>
<evidence type="ECO:0000313" key="13">
    <source>
        <dbReference type="EMBL" id="GFS04480.1"/>
    </source>
</evidence>
<dbReference type="InterPro" id="IPR013087">
    <property type="entry name" value="Znf_C2H2_type"/>
</dbReference>
<feature type="domain" description="C2H2-type" evidence="12">
    <location>
        <begin position="640"/>
        <end position="667"/>
    </location>
</feature>
<feature type="domain" description="C2H2-type" evidence="12">
    <location>
        <begin position="696"/>
        <end position="723"/>
    </location>
</feature>
<keyword evidence="2" id="KW-0479">Metal-binding</keyword>
<evidence type="ECO:0000256" key="10">
    <source>
        <dbReference type="PROSITE-ProRule" id="PRU00042"/>
    </source>
</evidence>
<dbReference type="FunFam" id="3.30.160.60:FF:000245">
    <property type="entry name" value="zinc finger protein Gfi-1"/>
    <property type="match status" value="1"/>
</dbReference>
<dbReference type="SUPFAM" id="SSF57667">
    <property type="entry name" value="beta-beta-alpha zinc fingers"/>
    <property type="match status" value="2"/>
</dbReference>
<feature type="region of interest" description="Disordered" evidence="11">
    <location>
        <begin position="1"/>
        <end position="51"/>
    </location>
</feature>
<keyword evidence="4 10" id="KW-0863">Zinc-finger</keyword>
<feature type="compositionally biased region" description="Low complexity" evidence="11">
    <location>
        <begin position="425"/>
        <end position="437"/>
    </location>
</feature>
<feature type="compositionally biased region" description="Low complexity" evidence="11">
    <location>
        <begin position="486"/>
        <end position="519"/>
    </location>
</feature>
<feature type="domain" description="C2H2-type" evidence="12">
    <location>
        <begin position="668"/>
        <end position="695"/>
    </location>
</feature>
<evidence type="ECO:0000256" key="9">
    <source>
        <dbReference type="ARBA" id="ARBA00023242"/>
    </source>
</evidence>
<keyword evidence="8" id="KW-0804">Transcription</keyword>
<evidence type="ECO:0000259" key="12">
    <source>
        <dbReference type="PROSITE" id="PS50157"/>
    </source>
</evidence>
<feature type="compositionally biased region" description="Low complexity" evidence="11">
    <location>
        <begin position="242"/>
        <end position="254"/>
    </location>
</feature>
<evidence type="ECO:0000256" key="3">
    <source>
        <dbReference type="ARBA" id="ARBA00022737"/>
    </source>
</evidence>
<dbReference type="GO" id="GO:0003677">
    <property type="term" value="F:DNA binding"/>
    <property type="evidence" value="ECO:0007669"/>
    <property type="project" value="UniProtKB-KW"/>
</dbReference>
<keyword evidence="14" id="KW-1185">Reference proteome</keyword>
<feature type="compositionally biased region" description="Polar residues" evidence="11">
    <location>
        <begin position="291"/>
        <end position="303"/>
    </location>
</feature>
<dbReference type="FunFam" id="3.30.160.60:FF:000148">
    <property type="entry name" value="zinc finger protein Gfi-1"/>
    <property type="match status" value="1"/>
</dbReference>
<dbReference type="InterPro" id="IPR050331">
    <property type="entry name" value="Zinc_finger"/>
</dbReference>
<dbReference type="EMBL" id="BMAT01002307">
    <property type="protein sequence ID" value="GFS04480.1"/>
    <property type="molecule type" value="Genomic_DNA"/>
</dbReference>
<keyword evidence="5" id="KW-0862">Zinc</keyword>
<keyword evidence="3" id="KW-0677">Repeat</keyword>
<comment type="subcellular location">
    <subcellularLocation>
        <location evidence="1">Nucleus</location>
    </subcellularLocation>
</comment>
<evidence type="ECO:0000256" key="7">
    <source>
        <dbReference type="ARBA" id="ARBA00023125"/>
    </source>
</evidence>
<dbReference type="PROSITE" id="PS50157">
    <property type="entry name" value="ZINC_FINGER_C2H2_2"/>
    <property type="match status" value="4"/>
</dbReference>
<feature type="region of interest" description="Disordered" evidence="11">
    <location>
        <begin position="408"/>
        <end position="548"/>
    </location>
</feature>
<comment type="caution">
    <text evidence="13">The sequence shown here is derived from an EMBL/GenBank/DDBJ whole genome shotgun (WGS) entry which is preliminary data.</text>
</comment>
<protein>
    <submittedName>
        <fullName evidence="13">Zinc finger protein Gfi-1b</fullName>
    </submittedName>
</protein>
<evidence type="ECO:0000256" key="1">
    <source>
        <dbReference type="ARBA" id="ARBA00004123"/>
    </source>
</evidence>
<accession>A0AAV4I3M9</accession>
<dbReference type="AlphaFoldDB" id="A0AAV4I3M9"/>
<feature type="region of interest" description="Disordered" evidence="11">
    <location>
        <begin position="597"/>
        <end position="638"/>
    </location>
</feature>
<evidence type="ECO:0000256" key="6">
    <source>
        <dbReference type="ARBA" id="ARBA00023015"/>
    </source>
</evidence>
<name>A0AAV4I3M9_9GAST</name>
<feature type="region of interest" description="Disordered" evidence="11">
    <location>
        <begin position="199"/>
        <end position="304"/>
    </location>
</feature>
<evidence type="ECO:0000256" key="2">
    <source>
        <dbReference type="ARBA" id="ARBA00022723"/>
    </source>
</evidence>
<gene>
    <name evidence="13" type="ORF">ElyMa_001177400</name>
</gene>
<dbReference type="Proteomes" id="UP000762676">
    <property type="component" value="Unassembled WGS sequence"/>
</dbReference>
<evidence type="ECO:0000256" key="5">
    <source>
        <dbReference type="ARBA" id="ARBA00022833"/>
    </source>
</evidence>
<evidence type="ECO:0000256" key="11">
    <source>
        <dbReference type="SAM" id="MobiDB-lite"/>
    </source>
</evidence>
<dbReference type="FunFam" id="3.30.160.60:FF:000208">
    <property type="entry name" value="zinc finger protein Gfi-1b"/>
    <property type="match status" value="1"/>
</dbReference>
<keyword evidence="7" id="KW-0238">DNA-binding</keyword>
<dbReference type="Pfam" id="PF00096">
    <property type="entry name" value="zf-C2H2"/>
    <property type="match status" value="4"/>
</dbReference>
<dbReference type="FunFam" id="3.30.160.60:FF:000432">
    <property type="entry name" value="zinc finger protein Gfi-1b isoform X1"/>
    <property type="match status" value="1"/>
</dbReference>
<evidence type="ECO:0000256" key="8">
    <source>
        <dbReference type="ARBA" id="ARBA00023163"/>
    </source>
</evidence>